<proteinExistence type="predicted"/>
<dbReference type="GO" id="GO:0005525">
    <property type="term" value="F:GTP binding"/>
    <property type="evidence" value="ECO:0007669"/>
    <property type="project" value="InterPro"/>
</dbReference>
<evidence type="ECO:0000259" key="3">
    <source>
        <dbReference type="Pfam" id="PF13167"/>
    </source>
</evidence>
<dbReference type="InterPro" id="IPR042108">
    <property type="entry name" value="GTPase_HflX_N_sf"/>
</dbReference>
<accession>A0A5F8A3G7</accession>
<dbReference type="AlphaFoldDB" id="A0A5F8A3G7"/>
<reference evidence="5" key="4">
    <citation type="submission" date="2025-09" db="UniProtKB">
        <authorList>
            <consortium name="Ensembl"/>
        </authorList>
    </citation>
    <scope>IDENTIFICATION</scope>
    <source>
        <strain evidence="5">17573</strain>
    </source>
</reference>
<dbReference type="FunFam" id="3.40.50.11060:FF:000002">
    <property type="entry name" value="GTP binding protein 6 (putative)"/>
    <property type="match status" value="1"/>
</dbReference>
<dbReference type="InParanoid" id="A0A5F8A3G7"/>
<reference evidence="5" key="2">
    <citation type="submission" date="2019-01" db="EMBL/GenBank/DDBJ databases">
        <authorList>
            <person name="Graves T."/>
            <person name="Eichler E.E."/>
            <person name="Wilson R.K."/>
        </authorList>
    </citation>
    <scope>NUCLEOTIDE SEQUENCE [LARGE SCALE GENOMIC DNA]</scope>
    <source>
        <strain evidence="5">17573</strain>
    </source>
</reference>
<evidence type="ECO:0000256" key="1">
    <source>
        <dbReference type="SAM" id="Coils"/>
    </source>
</evidence>
<dbReference type="InterPro" id="IPR032305">
    <property type="entry name" value="GTP-bd_M"/>
</dbReference>
<dbReference type="STRING" id="9544.ENSMMUP00000072439"/>
<dbReference type="Pfam" id="PF13167">
    <property type="entry name" value="GTP-bdg_N"/>
    <property type="match status" value="1"/>
</dbReference>
<keyword evidence="6" id="KW-1185">Reference proteome</keyword>
<dbReference type="Bgee" id="ENSMMUG00000063577">
    <property type="expression patterns" value="Expressed in cerebellar cortex and 21 other cell types or tissues"/>
</dbReference>
<dbReference type="VEuPathDB" id="HostDB:ENSMMUG00000063577"/>
<dbReference type="Pfam" id="PF16360">
    <property type="entry name" value="GTP-bdg_M"/>
    <property type="match status" value="1"/>
</dbReference>
<evidence type="ECO:0000313" key="6">
    <source>
        <dbReference type="Proteomes" id="UP000006718"/>
    </source>
</evidence>
<feature type="domain" description="GTP-binding protein middle" evidence="4">
    <location>
        <begin position="228"/>
        <end position="305"/>
    </location>
</feature>
<evidence type="ECO:0000313" key="5">
    <source>
        <dbReference type="Ensembl" id="ENSMMUP00000072439.1"/>
    </source>
</evidence>
<dbReference type="InterPro" id="IPR025121">
    <property type="entry name" value="GTPase_HflX_N"/>
</dbReference>
<dbReference type="SMR" id="A0A5F8A3G7"/>
<dbReference type="Ensembl" id="ENSMMUT00000109376.1">
    <property type="protein sequence ID" value="ENSMMUP00000072439.1"/>
    <property type="gene ID" value="ENSMMUG00000063577.1"/>
</dbReference>
<dbReference type="InterPro" id="IPR016496">
    <property type="entry name" value="GTPase_HflX"/>
</dbReference>
<reference evidence="6" key="1">
    <citation type="journal article" date="2007" name="Science">
        <title>Evolutionary and biomedical insights from the rhesus macaque genome.</title>
        <authorList>
            <person name="Gibbs R.A."/>
            <person name="Rogers J."/>
            <person name="Katze M.G."/>
            <person name="Bumgarner R."/>
            <person name="Weinstock G.M."/>
            <person name="Mardis E.R."/>
            <person name="Remington K.A."/>
            <person name="Strausberg R.L."/>
            <person name="Venter J.C."/>
            <person name="Wilson R.K."/>
            <person name="Batzer M.A."/>
            <person name="Bustamante C.D."/>
            <person name="Eichler E.E."/>
            <person name="Hahn M.W."/>
            <person name="Hardison R.C."/>
            <person name="Makova K.D."/>
            <person name="Miller W."/>
            <person name="Milosavljevic A."/>
            <person name="Palermo R.E."/>
            <person name="Siepel A."/>
            <person name="Sikela J.M."/>
            <person name="Attaway T."/>
            <person name="Bell S."/>
            <person name="Bernard K.E."/>
            <person name="Buhay C.J."/>
            <person name="Chandrabose M.N."/>
            <person name="Dao M."/>
            <person name="Davis C."/>
            <person name="Delehaunty K.D."/>
            <person name="Ding Y."/>
            <person name="Dinh H.H."/>
            <person name="Dugan-Rocha S."/>
            <person name="Fulton L.A."/>
            <person name="Gabisi R.A."/>
            <person name="Garner T.T."/>
            <person name="Godfrey J."/>
            <person name="Hawes A.C."/>
            <person name="Hernandez J."/>
            <person name="Hines S."/>
            <person name="Holder M."/>
            <person name="Hume J."/>
            <person name="Jhangiani S.N."/>
            <person name="Joshi V."/>
            <person name="Khan Z.M."/>
            <person name="Kirkness E.F."/>
            <person name="Cree A."/>
            <person name="Fowler R.G."/>
            <person name="Lee S."/>
            <person name="Lewis L.R."/>
            <person name="Li Z."/>
            <person name="Liu Y.-S."/>
            <person name="Moore S.M."/>
            <person name="Muzny D."/>
            <person name="Nazareth L.V."/>
            <person name="Ngo D.N."/>
            <person name="Okwuonu G.O."/>
            <person name="Pai G."/>
            <person name="Parker D."/>
            <person name="Paul H.A."/>
            <person name="Pfannkoch C."/>
            <person name="Pohl C.S."/>
            <person name="Rogers Y.-H.C."/>
            <person name="Ruiz S.J."/>
            <person name="Sabo A."/>
            <person name="Santibanez J."/>
            <person name="Schneider B.W."/>
            <person name="Smith S.M."/>
            <person name="Sodergren E."/>
            <person name="Svatek A.F."/>
            <person name="Utterback T.R."/>
            <person name="Vattathil S."/>
            <person name="Warren W."/>
            <person name="White C.S."/>
            <person name="Chinwalla A.T."/>
            <person name="Feng Y."/>
            <person name="Halpern A.L."/>
            <person name="Hillier L.W."/>
            <person name="Huang X."/>
            <person name="Minx P."/>
            <person name="Nelson J.O."/>
            <person name="Pepin K.H."/>
            <person name="Qin X."/>
            <person name="Sutton G.G."/>
            <person name="Venter E."/>
            <person name="Walenz B.P."/>
            <person name="Wallis J.W."/>
            <person name="Worley K.C."/>
            <person name="Yang S.-P."/>
            <person name="Jones S.M."/>
            <person name="Marra M.A."/>
            <person name="Rocchi M."/>
            <person name="Schein J.E."/>
            <person name="Baertsch R."/>
            <person name="Clarke L."/>
            <person name="Csuros M."/>
            <person name="Glasscock J."/>
            <person name="Harris R.A."/>
            <person name="Havlak P."/>
            <person name="Jackson A.R."/>
            <person name="Jiang H."/>
            <person name="Liu Y."/>
            <person name="Messina D.N."/>
            <person name="Shen Y."/>
            <person name="Song H.X.-Z."/>
            <person name="Wylie T."/>
            <person name="Zhang L."/>
            <person name="Birney E."/>
            <person name="Han K."/>
            <person name="Konkel M.K."/>
            <person name="Lee J."/>
            <person name="Smit A.F.A."/>
            <person name="Ullmer B."/>
            <person name="Wang H."/>
            <person name="Xing J."/>
            <person name="Burhans R."/>
            <person name="Cheng Z."/>
            <person name="Karro J.E."/>
            <person name="Ma J."/>
            <person name="Raney B."/>
            <person name="She X."/>
            <person name="Cox M.J."/>
            <person name="Demuth J.P."/>
            <person name="Dumas L.J."/>
            <person name="Han S.-G."/>
            <person name="Hopkins J."/>
            <person name="Karimpour-Fard A."/>
            <person name="Kim Y.H."/>
            <person name="Pollack J.R."/>
            <person name="Vinar T."/>
            <person name="Addo-Quaye C."/>
            <person name="Degenhardt J."/>
            <person name="Denby A."/>
            <person name="Hubisz M.J."/>
            <person name="Indap A."/>
            <person name="Kosiol C."/>
            <person name="Lahn B.T."/>
            <person name="Lawson H.A."/>
            <person name="Marklein A."/>
            <person name="Nielsen R."/>
            <person name="Vallender E.J."/>
            <person name="Clark A.G."/>
            <person name="Ferguson B."/>
            <person name="Hernandez R.D."/>
            <person name="Hirani K."/>
            <person name="Kehrer-Sawatzki H."/>
            <person name="Kolb J."/>
            <person name="Patil S."/>
            <person name="Pu L.-L."/>
            <person name="Ren Y."/>
            <person name="Smith D.G."/>
            <person name="Wheeler D.A."/>
            <person name="Schenck I."/>
            <person name="Ball E.V."/>
            <person name="Chen R."/>
            <person name="Cooper D.N."/>
            <person name="Giardine B."/>
            <person name="Hsu F."/>
            <person name="Kent W.J."/>
            <person name="Lesk A."/>
            <person name="Nelson D.L."/>
            <person name="O'brien W.E."/>
            <person name="Pruefer K."/>
            <person name="Stenson P.D."/>
            <person name="Wallace J.C."/>
            <person name="Ke H."/>
            <person name="Liu X.-M."/>
            <person name="Wang P."/>
            <person name="Xiang A.P."/>
            <person name="Yang F."/>
            <person name="Barber G.P."/>
            <person name="Haussler D."/>
            <person name="Karolchik D."/>
            <person name="Kern A.D."/>
            <person name="Kuhn R.M."/>
            <person name="Smith K.E."/>
            <person name="Zwieg A.S."/>
        </authorList>
    </citation>
    <scope>NUCLEOTIDE SEQUENCE [LARGE SCALE GENOMIC DNA]</scope>
    <source>
        <strain evidence="6">17573</strain>
    </source>
</reference>
<evidence type="ECO:0000256" key="2">
    <source>
        <dbReference type="SAM" id="MobiDB-lite"/>
    </source>
</evidence>
<feature type="region of interest" description="Disordered" evidence="2">
    <location>
        <begin position="41"/>
        <end position="83"/>
    </location>
</feature>
<evidence type="ECO:0000259" key="4">
    <source>
        <dbReference type="Pfam" id="PF16360"/>
    </source>
</evidence>
<dbReference type="GeneTree" id="ENSGT00390000001397"/>
<dbReference type="ExpressionAtlas" id="A0A5F8A3G7">
    <property type="expression patterns" value="baseline"/>
</dbReference>
<gene>
    <name evidence="5" type="primary">GTPBP6</name>
</gene>
<sequence length="747" mass="81635">MWALRAAVRRGLRLSRVGRGLPAPRAAAPSCPARALAAVGRRGPGNLEGPWSGGPGLRADGGRSRAEDDEEEPEDADEDAEEELLQGEPLLPAGTQRVCLVHPDVKWGPGKPQMTRAPVVVEWFSSTGVFQNAEWQVAEATALVHTLDGWSVVQTMVVSTKSPDRKLVFGKGNFQHLTEKIRGSPDITCVFLNVERMAAPTKKELEAAWGVEVFDRFTVVLHIFRCNARTKEARLQVALAEIPLHRSNLKRDVAHLHRGAGSRYIMGSGESFMQVQQRLLREKEAKIRKALDRLRKKRQLLRQQRTRREFPVVSVVGYTNCGEHPREDAPREGAPVSAWGAPAAVRTCPGEGRPVVSLEGFTGAVVRTPSTPSSYPEHYRPVYTTGFPPSTPSSCLHSHHCPIYTTTVYTVHLSTPQASLRLHRPAVYTITTTPSIPPPIYTVHPVYTTASPSSTPSSCLHHHHYLIYTTTHLHSPPVYTTAFPSSTPSSCLHHHHCPVYTTTHLHSLPVYTTASPSSTPSHYPEHYHPVYTTGFPPSTPSFCLHHHHCLIYTTTCLHSPPVYTTAFPSSPPSSCLHSHHCPVYTILLSTPSPPRLHHPPVYTITPAPSIPPPRLHSPPVYTTASPSVYTVLPATAAPPPLYHPTIYAIARSTQTTPLPSTPSHTHRLHHQLPCVHTAALLRRPESGDGGFVPRVVSGPGVPEGLGGRVARGAATQEGAVVSIRRARVPRRELGREGLCSSLTSTPS</sequence>
<name>A0A5F8A3G7_MACMU</name>
<feature type="compositionally biased region" description="Acidic residues" evidence="2">
    <location>
        <begin position="67"/>
        <end position="83"/>
    </location>
</feature>
<protein>
    <submittedName>
        <fullName evidence="5">GTP binding protein 6 (putative)</fullName>
    </submittedName>
</protein>
<dbReference type="PANTHER" id="PTHR10229">
    <property type="entry name" value="GTP-BINDING PROTEIN HFLX"/>
    <property type="match status" value="1"/>
</dbReference>
<dbReference type="PANTHER" id="PTHR10229:SF0">
    <property type="entry name" value="GTP-BINDING PROTEIN 6-RELATED"/>
    <property type="match status" value="1"/>
</dbReference>
<organism evidence="5 6">
    <name type="scientific">Macaca mulatta</name>
    <name type="common">Rhesus macaque</name>
    <dbReference type="NCBI Taxonomy" id="9544"/>
    <lineage>
        <taxon>Eukaryota</taxon>
        <taxon>Metazoa</taxon>
        <taxon>Chordata</taxon>
        <taxon>Craniata</taxon>
        <taxon>Vertebrata</taxon>
        <taxon>Euteleostomi</taxon>
        <taxon>Mammalia</taxon>
        <taxon>Eutheria</taxon>
        <taxon>Euarchontoglires</taxon>
        <taxon>Primates</taxon>
        <taxon>Haplorrhini</taxon>
        <taxon>Catarrhini</taxon>
        <taxon>Cercopithecidae</taxon>
        <taxon>Cercopithecinae</taxon>
        <taxon>Macaca</taxon>
    </lineage>
</organism>
<dbReference type="Gene3D" id="3.40.50.11060">
    <property type="entry name" value="GTPase HflX, N-terminal domain"/>
    <property type="match status" value="1"/>
</dbReference>
<feature type="domain" description="GTPase HflX N-terminal" evidence="3">
    <location>
        <begin position="136"/>
        <end position="224"/>
    </location>
</feature>
<feature type="coiled-coil region" evidence="1">
    <location>
        <begin position="273"/>
        <end position="307"/>
    </location>
</feature>
<keyword evidence="1" id="KW-0175">Coiled coil</keyword>
<reference evidence="5" key="3">
    <citation type="submission" date="2025-08" db="UniProtKB">
        <authorList>
            <consortium name="Ensembl"/>
        </authorList>
    </citation>
    <scope>IDENTIFICATION</scope>
    <source>
        <strain evidence="5">17573</strain>
    </source>
</reference>
<dbReference type="Proteomes" id="UP000006718">
    <property type="component" value="Chromosome X"/>
</dbReference>